<keyword evidence="4 9" id="KW-0808">Transferase</keyword>
<evidence type="ECO:0000256" key="6">
    <source>
        <dbReference type="ARBA" id="ARBA00023192"/>
    </source>
</evidence>
<evidence type="ECO:0000256" key="1">
    <source>
        <dbReference type="ARBA" id="ARBA00001933"/>
    </source>
</evidence>
<comment type="catalytic activity">
    <reaction evidence="9">
        <text>O-acetyl-L-serine + hydrogen sulfide = L-cysteine + acetate</text>
        <dbReference type="Rhea" id="RHEA:14829"/>
        <dbReference type="ChEBI" id="CHEBI:29919"/>
        <dbReference type="ChEBI" id="CHEBI:30089"/>
        <dbReference type="ChEBI" id="CHEBI:35235"/>
        <dbReference type="ChEBI" id="CHEBI:58340"/>
        <dbReference type="EC" id="2.5.1.47"/>
    </reaction>
</comment>
<dbReference type="InterPro" id="IPR050214">
    <property type="entry name" value="Cys_Synth/Cystath_Beta-Synth"/>
</dbReference>
<evidence type="ECO:0000256" key="2">
    <source>
        <dbReference type="ARBA" id="ARBA00007103"/>
    </source>
</evidence>
<protein>
    <recommendedName>
        <fullName evidence="9">Cysteine synthase</fullName>
        <ecNumber evidence="9">2.5.1.47</ecNumber>
    </recommendedName>
</protein>
<feature type="binding site" evidence="7">
    <location>
        <position position="266"/>
    </location>
    <ligand>
        <name>pyridoxal 5'-phosphate</name>
        <dbReference type="ChEBI" id="CHEBI:597326"/>
    </ligand>
</feature>
<gene>
    <name evidence="11" type="ORF">BCR36DRAFT_585465</name>
</gene>
<dbReference type="GO" id="GO:0004124">
    <property type="term" value="F:cysteine synthase activity"/>
    <property type="evidence" value="ECO:0007669"/>
    <property type="project" value="UniProtKB-UniRule"/>
</dbReference>
<keyword evidence="3 9" id="KW-0028">Amino-acid biosynthesis</keyword>
<comment type="caution">
    <text evidence="11">The sequence shown here is derived from an EMBL/GenBank/DDBJ whole genome shotgun (WGS) entry which is preliminary data.</text>
</comment>
<dbReference type="PROSITE" id="PS00901">
    <property type="entry name" value="CYS_SYNTHASE"/>
    <property type="match status" value="1"/>
</dbReference>
<name>A0A1Y1V2W2_9FUNG</name>
<dbReference type="Pfam" id="PF00291">
    <property type="entry name" value="PALP"/>
    <property type="match status" value="1"/>
</dbReference>
<evidence type="ECO:0000259" key="10">
    <source>
        <dbReference type="Pfam" id="PF00291"/>
    </source>
</evidence>
<sequence>MPIKHSVIELIGNTPLVQLHKFEAGGDANIIAKLEYFNPGSSVKDRIALALIEDAEEKGILKPDSIIIEPTSGNTGIGLASVGRAKGYRVIIVLPDSMSIERRKLIQGFGAELVLTPGKEGMKGAVDKANEIAAEYPNSFIPQQFNNPANAAYHERVTGEEIWRDSEGKVDFFVAGVGTGGTVSGVGASLKKHNPNVKIVAVEPADSPLITTGKAGPHKIQGIGANFIPQNYHPEIVDEVITITSEESAKSVHDLSQSEGILVGISSGAALAAARKLASRPENAGKNIVALLPDSGERYLSTWLFN</sequence>
<evidence type="ECO:0000256" key="9">
    <source>
        <dbReference type="RuleBase" id="RU003985"/>
    </source>
</evidence>
<evidence type="ECO:0000256" key="4">
    <source>
        <dbReference type="ARBA" id="ARBA00022679"/>
    </source>
</evidence>
<comment type="cofactor">
    <cofactor evidence="1 7 9">
        <name>pyridoxal 5'-phosphate</name>
        <dbReference type="ChEBI" id="CHEBI:597326"/>
    </cofactor>
</comment>
<dbReference type="EMBL" id="MCFH01000037">
    <property type="protein sequence ID" value="ORX46005.1"/>
    <property type="molecule type" value="Genomic_DNA"/>
</dbReference>
<dbReference type="InterPro" id="IPR036052">
    <property type="entry name" value="TrpB-like_PALP_sf"/>
</dbReference>
<feature type="binding site" evidence="7">
    <location>
        <begin position="178"/>
        <end position="182"/>
    </location>
    <ligand>
        <name>pyridoxal 5'-phosphate</name>
        <dbReference type="ChEBI" id="CHEBI:597326"/>
    </ligand>
</feature>
<dbReference type="InterPro" id="IPR001216">
    <property type="entry name" value="P-phosphate_BS"/>
</dbReference>
<keyword evidence="6 9" id="KW-0198">Cysteine biosynthesis</keyword>
<evidence type="ECO:0000256" key="3">
    <source>
        <dbReference type="ARBA" id="ARBA00022605"/>
    </source>
</evidence>
<feature type="domain" description="Tryptophan synthase beta chain-like PALP" evidence="10">
    <location>
        <begin position="9"/>
        <end position="294"/>
    </location>
</feature>
<dbReference type="InterPro" id="IPR005856">
    <property type="entry name" value="Cys_synth"/>
</dbReference>
<keyword evidence="12" id="KW-1185">Reference proteome</keyword>
<dbReference type="OrthoDB" id="10259545at2759"/>
<proteinExistence type="inferred from homology"/>
<dbReference type="InterPro" id="IPR001926">
    <property type="entry name" value="TrpB-like_PALP"/>
</dbReference>
<dbReference type="PANTHER" id="PTHR10314">
    <property type="entry name" value="CYSTATHIONINE BETA-SYNTHASE"/>
    <property type="match status" value="1"/>
</dbReference>
<evidence type="ECO:0000256" key="8">
    <source>
        <dbReference type="PIRSR" id="PIRSR605856-51"/>
    </source>
</evidence>
<reference evidence="11 12" key="2">
    <citation type="submission" date="2016-08" db="EMBL/GenBank/DDBJ databases">
        <title>Pervasive Adenine N6-methylation of Active Genes in Fungi.</title>
        <authorList>
            <consortium name="DOE Joint Genome Institute"/>
            <person name="Mondo S.J."/>
            <person name="Dannebaum R.O."/>
            <person name="Kuo R.C."/>
            <person name="Labutti K."/>
            <person name="Haridas S."/>
            <person name="Kuo A."/>
            <person name="Salamov A."/>
            <person name="Ahrendt S.R."/>
            <person name="Lipzen A."/>
            <person name="Sullivan W."/>
            <person name="Andreopoulos W.B."/>
            <person name="Clum A."/>
            <person name="Lindquist E."/>
            <person name="Daum C."/>
            <person name="Ramamoorthy G.K."/>
            <person name="Gryganskyi A."/>
            <person name="Culley D."/>
            <person name="Magnuson J.K."/>
            <person name="James T.Y."/>
            <person name="O'Malley M.A."/>
            <person name="Stajich J.E."/>
            <person name="Spatafora J.W."/>
            <person name="Visel A."/>
            <person name="Grigoriev I.V."/>
        </authorList>
    </citation>
    <scope>NUCLEOTIDE SEQUENCE [LARGE SCALE GENOMIC DNA]</scope>
    <source>
        <strain evidence="12">finn</strain>
    </source>
</reference>
<dbReference type="GO" id="GO:0006535">
    <property type="term" value="P:cysteine biosynthetic process from serine"/>
    <property type="evidence" value="ECO:0007669"/>
    <property type="project" value="UniProtKB-UniRule"/>
</dbReference>
<feature type="binding site" evidence="7">
    <location>
        <position position="74"/>
    </location>
    <ligand>
        <name>pyridoxal 5'-phosphate</name>
        <dbReference type="ChEBI" id="CHEBI:597326"/>
    </ligand>
</feature>
<dbReference type="Gene3D" id="3.40.50.1100">
    <property type="match status" value="2"/>
</dbReference>
<feature type="modified residue" description="N6-(pyridoxal phosphate)lysine" evidence="8">
    <location>
        <position position="44"/>
    </location>
</feature>
<evidence type="ECO:0000256" key="7">
    <source>
        <dbReference type="PIRSR" id="PIRSR605856-50"/>
    </source>
</evidence>
<evidence type="ECO:0000256" key="5">
    <source>
        <dbReference type="ARBA" id="ARBA00022898"/>
    </source>
</evidence>
<dbReference type="Proteomes" id="UP000193719">
    <property type="component" value="Unassembled WGS sequence"/>
</dbReference>
<dbReference type="CDD" id="cd01561">
    <property type="entry name" value="CBS_like"/>
    <property type="match status" value="1"/>
</dbReference>
<organism evidence="11 12">
    <name type="scientific">Piromyces finnis</name>
    <dbReference type="NCBI Taxonomy" id="1754191"/>
    <lineage>
        <taxon>Eukaryota</taxon>
        <taxon>Fungi</taxon>
        <taxon>Fungi incertae sedis</taxon>
        <taxon>Chytridiomycota</taxon>
        <taxon>Chytridiomycota incertae sedis</taxon>
        <taxon>Neocallimastigomycetes</taxon>
        <taxon>Neocallimastigales</taxon>
        <taxon>Neocallimastigaceae</taxon>
        <taxon>Piromyces</taxon>
    </lineage>
</organism>
<evidence type="ECO:0000313" key="12">
    <source>
        <dbReference type="Proteomes" id="UP000193719"/>
    </source>
</evidence>
<dbReference type="NCBIfam" id="TIGR01136">
    <property type="entry name" value="cysKM"/>
    <property type="match status" value="1"/>
</dbReference>
<dbReference type="FunFam" id="3.40.50.1100:FF:000002">
    <property type="entry name" value="Cysteine synthase"/>
    <property type="match status" value="1"/>
</dbReference>
<dbReference type="SUPFAM" id="SSF53686">
    <property type="entry name" value="Tryptophan synthase beta subunit-like PLP-dependent enzymes"/>
    <property type="match status" value="1"/>
</dbReference>
<keyword evidence="5 7" id="KW-0663">Pyridoxal phosphate</keyword>
<dbReference type="NCBIfam" id="TIGR01139">
    <property type="entry name" value="cysK"/>
    <property type="match status" value="1"/>
</dbReference>
<dbReference type="InterPro" id="IPR005859">
    <property type="entry name" value="CysK"/>
</dbReference>
<reference evidence="11 12" key="1">
    <citation type="submission" date="2016-08" db="EMBL/GenBank/DDBJ databases">
        <title>Genomes of anaerobic fungi encode conserved fungal cellulosomes for biomass hydrolysis.</title>
        <authorList>
            <consortium name="DOE Joint Genome Institute"/>
            <person name="Haitjema C.H."/>
            <person name="Gilmore S.P."/>
            <person name="Henske J.K."/>
            <person name="Solomon K.V."/>
            <person name="De Groot R."/>
            <person name="Kuo A."/>
            <person name="Mondo S.J."/>
            <person name="Salamov A.A."/>
            <person name="Labutti K."/>
            <person name="Zhao Z."/>
            <person name="Chiniquy J."/>
            <person name="Barry K."/>
            <person name="Brewer H.M."/>
            <person name="Purvine S.O."/>
            <person name="Wright A.T."/>
            <person name="Boxma B."/>
            <person name="Van Alen T."/>
            <person name="Hackstein J.H."/>
            <person name="Baker S.E."/>
            <person name="Grigoriev I.V."/>
            <person name="O'Malley M.A."/>
        </authorList>
    </citation>
    <scope>NUCLEOTIDE SEQUENCE [LARGE SCALE GENOMIC DNA]</scope>
    <source>
        <strain evidence="12">finn</strain>
    </source>
</reference>
<evidence type="ECO:0000313" key="11">
    <source>
        <dbReference type="EMBL" id="ORX46005.1"/>
    </source>
</evidence>
<dbReference type="STRING" id="1754191.A0A1Y1V2W2"/>
<accession>A0A1Y1V2W2</accession>
<dbReference type="FunFam" id="3.40.50.1100:FF:000118">
    <property type="entry name" value="Related to CYS4-cystathionine beta-synthase"/>
    <property type="match status" value="1"/>
</dbReference>
<comment type="similarity">
    <text evidence="2 9">Belongs to the cysteine synthase/cystathionine beta-synthase family.</text>
</comment>
<dbReference type="AlphaFoldDB" id="A0A1Y1V2W2"/>
<dbReference type="EC" id="2.5.1.47" evidence="9"/>